<reference evidence="5 6" key="1">
    <citation type="journal article" date="2017" name="ISME J.">
        <title>Energy and carbon metabolisms in a deep terrestrial subsurface fluid microbial community.</title>
        <authorList>
            <person name="Momper L."/>
            <person name="Jungbluth S.P."/>
            <person name="Lee M.D."/>
            <person name="Amend J.P."/>
        </authorList>
    </citation>
    <scope>NUCLEOTIDE SEQUENCE [LARGE SCALE GENOMIC DNA]</scope>
    <source>
        <strain evidence="5">SURF_17</strain>
    </source>
</reference>
<protein>
    <submittedName>
        <fullName evidence="5">Glycosyltransferase family 2 protein</fullName>
    </submittedName>
</protein>
<dbReference type="Proteomes" id="UP000285961">
    <property type="component" value="Unassembled WGS sequence"/>
</dbReference>
<dbReference type="CDD" id="cd04186">
    <property type="entry name" value="GT_2_like_c"/>
    <property type="match status" value="1"/>
</dbReference>
<sequence length="333" mass="36642">MAVNLPGTISVVIPTYNGITLLPECLDSVRKQELLPDEIILVDDGSCDGTQALVSQNYPEVCLVRLDPNRGFAAAANEGIRRAKGEYIALLNNDARAAPRWLSELKKALDERPSVGSCSSKMLFADGSDTINSIGIGFTRAGTAFDVGYGQKDGPQFNRPRPVFGACAGAAMYRRKLFDSVGLFDEDFYMWYEDADLSFRAQLAGYKCFFVPTAIVYHIGGGTVSPQDAKHTYYCSRNQILMLAKNLPSPLRLRYFRRLFSACLKHSVKTLLQGNLTVSMGYLAALQSLRYFLKKRELTSLSSVISIDELSDLLRIDCGGEVGVKSVLSVRNS</sequence>
<organism evidence="5 6">
    <name type="scientific">Candidatus Abyssobacteria bacterium SURF_17</name>
    <dbReference type="NCBI Taxonomy" id="2093361"/>
    <lineage>
        <taxon>Bacteria</taxon>
        <taxon>Pseudomonadati</taxon>
        <taxon>Candidatus Hydrogenedentota</taxon>
        <taxon>Candidatus Abyssobacteria</taxon>
    </lineage>
</organism>
<evidence type="ECO:0000256" key="2">
    <source>
        <dbReference type="ARBA" id="ARBA00022676"/>
    </source>
</evidence>
<evidence type="ECO:0000259" key="4">
    <source>
        <dbReference type="Pfam" id="PF00535"/>
    </source>
</evidence>
<dbReference type="Gene3D" id="3.90.550.10">
    <property type="entry name" value="Spore Coat Polysaccharide Biosynthesis Protein SpsA, Chain A"/>
    <property type="match status" value="1"/>
</dbReference>
<evidence type="ECO:0000313" key="5">
    <source>
        <dbReference type="EMBL" id="RJP64117.1"/>
    </source>
</evidence>
<comment type="caution">
    <text evidence="5">The sequence shown here is derived from an EMBL/GenBank/DDBJ whole genome shotgun (WGS) entry which is preliminary data.</text>
</comment>
<dbReference type="InterPro" id="IPR001173">
    <property type="entry name" value="Glyco_trans_2-like"/>
</dbReference>
<dbReference type="EMBL" id="QZKI01000143">
    <property type="protein sequence ID" value="RJP64117.1"/>
    <property type="molecule type" value="Genomic_DNA"/>
</dbReference>
<evidence type="ECO:0000313" key="6">
    <source>
        <dbReference type="Proteomes" id="UP000285961"/>
    </source>
</evidence>
<dbReference type="PANTHER" id="PTHR43179">
    <property type="entry name" value="RHAMNOSYLTRANSFERASE WBBL"/>
    <property type="match status" value="1"/>
</dbReference>
<evidence type="ECO:0000256" key="3">
    <source>
        <dbReference type="ARBA" id="ARBA00022679"/>
    </source>
</evidence>
<dbReference type="PANTHER" id="PTHR43179:SF12">
    <property type="entry name" value="GALACTOFURANOSYLTRANSFERASE GLFT2"/>
    <property type="match status" value="1"/>
</dbReference>
<keyword evidence="3 5" id="KW-0808">Transferase</keyword>
<feature type="domain" description="Glycosyltransferase 2-like" evidence="4">
    <location>
        <begin position="10"/>
        <end position="181"/>
    </location>
</feature>
<comment type="similarity">
    <text evidence="1">Belongs to the glycosyltransferase 2 family.</text>
</comment>
<dbReference type="GO" id="GO:0016757">
    <property type="term" value="F:glycosyltransferase activity"/>
    <property type="evidence" value="ECO:0007669"/>
    <property type="project" value="UniProtKB-KW"/>
</dbReference>
<dbReference type="InterPro" id="IPR029044">
    <property type="entry name" value="Nucleotide-diphossugar_trans"/>
</dbReference>
<proteinExistence type="inferred from homology"/>
<dbReference type="Pfam" id="PF00535">
    <property type="entry name" value="Glycos_transf_2"/>
    <property type="match status" value="1"/>
</dbReference>
<dbReference type="SUPFAM" id="SSF53448">
    <property type="entry name" value="Nucleotide-diphospho-sugar transferases"/>
    <property type="match status" value="1"/>
</dbReference>
<gene>
    <name evidence="5" type="ORF">C4532_20060</name>
</gene>
<dbReference type="AlphaFoldDB" id="A0A419EN05"/>
<keyword evidence="2" id="KW-0328">Glycosyltransferase</keyword>
<name>A0A419EN05_9BACT</name>
<evidence type="ECO:0000256" key="1">
    <source>
        <dbReference type="ARBA" id="ARBA00006739"/>
    </source>
</evidence>
<accession>A0A419EN05</accession>